<organism evidence="1 2">
    <name type="scientific">Roseiarcus fermentans</name>
    <dbReference type="NCBI Taxonomy" id="1473586"/>
    <lineage>
        <taxon>Bacteria</taxon>
        <taxon>Pseudomonadati</taxon>
        <taxon>Pseudomonadota</taxon>
        <taxon>Alphaproteobacteria</taxon>
        <taxon>Hyphomicrobiales</taxon>
        <taxon>Roseiarcaceae</taxon>
        <taxon>Roseiarcus</taxon>
    </lineage>
</organism>
<evidence type="ECO:0000313" key="2">
    <source>
        <dbReference type="Proteomes" id="UP000253529"/>
    </source>
</evidence>
<evidence type="ECO:0000313" key="1">
    <source>
        <dbReference type="EMBL" id="RBP01191.1"/>
    </source>
</evidence>
<accession>A0A366EFJ0</accession>
<proteinExistence type="predicted"/>
<protein>
    <submittedName>
        <fullName evidence="1">Uncharacterized protein</fullName>
    </submittedName>
</protein>
<reference evidence="1 2" key="1">
    <citation type="submission" date="2018-06" db="EMBL/GenBank/DDBJ databases">
        <title>Genomic Encyclopedia of Type Strains, Phase IV (KMG-IV): sequencing the most valuable type-strain genomes for metagenomic binning, comparative biology and taxonomic classification.</title>
        <authorList>
            <person name="Goeker M."/>
        </authorList>
    </citation>
    <scope>NUCLEOTIDE SEQUENCE [LARGE SCALE GENOMIC DNA]</scope>
    <source>
        <strain evidence="1 2">DSM 24875</strain>
    </source>
</reference>
<dbReference type="AlphaFoldDB" id="A0A366EFJ0"/>
<dbReference type="EMBL" id="QNRK01000058">
    <property type="protein sequence ID" value="RBP01191.1"/>
    <property type="molecule type" value="Genomic_DNA"/>
</dbReference>
<sequence>MPRGLKQALQFGQHLFRVHLSRHIGAKAAVVLLLSVFFGPLRAHLTPLFPFMRESTPDEGAIYRRRVEPFQGMSVILMTPEKLNHGRSC</sequence>
<name>A0A366EFJ0_9HYPH</name>
<keyword evidence="2" id="KW-1185">Reference proteome</keyword>
<gene>
    <name evidence="1" type="ORF">DFR50_15821</name>
</gene>
<dbReference type="Proteomes" id="UP000253529">
    <property type="component" value="Unassembled WGS sequence"/>
</dbReference>
<comment type="caution">
    <text evidence="1">The sequence shown here is derived from an EMBL/GenBank/DDBJ whole genome shotgun (WGS) entry which is preliminary data.</text>
</comment>